<proteinExistence type="predicted"/>
<dbReference type="Proteomes" id="UP000792457">
    <property type="component" value="Unassembled WGS sequence"/>
</dbReference>
<comment type="caution">
    <text evidence="1">The sequence shown here is derived from an EMBL/GenBank/DDBJ whole genome shotgun (WGS) entry which is preliminary data.</text>
</comment>
<dbReference type="GO" id="GO:0016020">
    <property type="term" value="C:membrane"/>
    <property type="evidence" value="ECO:0007669"/>
    <property type="project" value="InterPro"/>
</dbReference>
<dbReference type="GO" id="GO:0003830">
    <property type="term" value="F:beta-1,4-mannosylglycoprotein 4-beta-N-acetylglucosaminyltransferase activity"/>
    <property type="evidence" value="ECO:0007669"/>
    <property type="project" value="InterPro"/>
</dbReference>
<evidence type="ECO:0000313" key="2">
    <source>
        <dbReference type="Proteomes" id="UP000792457"/>
    </source>
</evidence>
<organism evidence="1 2">
    <name type="scientific">Ladona fulva</name>
    <name type="common">Scarce chaser dragonfly</name>
    <name type="synonym">Libellula fulva</name>
    <dbReference type="NCBI Taxonomy" id="123851"/>
    <lineage>
        <taxon>Eukaryota</taxon>
        <taxon>Metazoa</taxon>
        <taxon>Ecdysozoa</taxon>
        <taxon>Arthropoda</taxon>
        <taxon>Hexapoda</taxon>
        <taxon>Insecta</taxon>
        <taxon>Pterygota</taxon>
        <taxon>Palaeoptera</taxon>
        <taxon>Odonata</taxon>
        <taxon>Epiprocta</taxon>
        <taxon>Anisoptera</taxon>
        <taxon>Libelluloidea</taxon>
        <taxon>Libellulidae</taxon>
        <taxon>Ladona</taxon>
    </lineage>
</organism>
<gene>
    <name evidence="1" type="ORF">J437_LFUL006201</name>
</gene>
<dbReference type="EMBL" id="KZ308260">
    <property type="protein sequence ID" value="KAG8225972.1"/>
    <property type="molecule type" value="Genomic_DNA"/>
</dbReference>
<dbReference type="AlphaFoldDB" id="A0A8K0K1L8"/>
<dbReference type="Pfam" id="PF04724">
    <property type="entry name" value="Glyco_transf_17"/>
    <property type="match status" value="1"/>
</dbReference>
<keyword evidence="2" id="KW-1185">Reference proteome</keyword>
<dbReference type="GO" id="GO:0006044">
    <property type="term" value="P:N-acetylglucosamine metabolic process"/>
    <property type="evidence" value="ECO:0007669"/>
    <property type="project" value="TreeGrafter"/>
</dbReference>
<dbReference type="InterPro" id="IPR006813">
    <property type="entry name" value="Glyco_trans_17"/>
</dbReference>
<accession>A0A8K0K1L8</accession>
<dbReference type="OrthoDB" id="6474464at2759"/>
<evidence type="ECO:0000313" key="1">
    <source>
        <dbReference type="EMBL" id="KAG8225972.1"/>
    </source>
</evidence>
<protein>
    <recommendedName>
        <fullName evidence="3">Beta-1,4-mannosyl-glycoprotein 4-beta-N-acetylglucosaminyltransferase</fullName>
    </recommendedName>
</protein>
<name>A0A8K0K1L8_LADFU</name>
<reference evidence="1" key="2">
    <citation type="submission" date="2017-10" db="EMBL/GenBank/DDBJ databases">
        <title>Ladona fulva Genome sequencing and assembly.</title>
        <authorList>
            <person name="Murali S."/>
            <person name="Richards S."/>
            <person name="Bandaranaike D."/>
            <person name="Bellair M."/>
            <person name="Blankenburg K."/>
            <person name="Chao H."/>
            <person name="Dinh H."/>
            <person name="Doddapaneni H."/>
            <person name="Dugan-Rocha S."/>
            <person name="Elkadiri S."/>
            <person name="Gnanaolivu R."/>
            <person name="Hernandez B."/>
            <person name="Skinner E."/>
            <person name="Javaid M."/>
            <person name="Lee S."/>
            <person name="Li M."/>
            <person name="Ming W."/>
            <person name="Munidasa M."/>
            <person name="Muniz J."/>
            <person name="Nguyen L."/>
            <person name="Hughes D."/>
            <person name="Osuji N."/>
            <person name="Pu L.-L."/>
            <person name="Puazo M."/>
            <person name="Qu C."/>
            <person name="Quiroz J."/>
            <person name="Raj R."/>
            <person name="Weissenberger G."/>
            <person name="Xin Y."/>
            <person name="Zou X."/>
            <person name="Han Y."/>
            <person name="Worley K."/>
            <person name="Muzny D."/>
            <person name="Gibbs R."/>
        </authorList>
    </citation>
    <scope>NUCLEOTIDE SEQUENCE</scope>
    <source>
        <strain evidence="1">Sampled in the wild</strain>
    </source>
</reference>
<dbReference type="PANTHER" id="PTHR12224:SF0">
    <property type="entry name" value="BETA-1,4-MANNOSYL-GLYCOPROTEIN 4-BETA-N-ACETYLGLUCOSAMINYLTRANSFERASE"/>
    <property type="match status" value="1"/>
</dbReference>
<dbReference type="PANTHER" id="PTHR12224">
    <property type="entry name" value="BETA-1,4-MANNOSYL-GLYCOPROTEIN BETA-1,4-N-ACETYLGLUCOSAMINYL-TRANSFERASE"/>
    <property type="match status" value="1"/>
</dbReference>
<sequence>MFTGLKDYKIYCHSCMAFYLLLNAPPISYTTSEPERHQEYRASVTFVSSKPHSSSTDDIKPYINKRKYKLAQGKTKDYFTLVNGTLCFTQGTDIPYMQRFNARRQSNRCECHQGWHGIDCGQPEVIWRAFMASREKLTLQRRDRPRKIIHGLAVNFEVTLAEIILNELSQVVDLFIVCESNYTENGDSKPLYFYNRLMGGHLKEIQHKILYISMNFKQVRGNVNYIEMREYLWKESKPLIEDLSPDDLYVSMAVDEIPNSKALLFFKLYDGWPEPIAFRLRWSVFGFFWQHPQRTAIVPGGCTIQMLEGVYGDNPFKMTEDARGYQEVGSELPNHYLVIGDLNHYGGWYCNWCLEPRDIVAALQQSSTTANSVIKWDNVGSKIDVPYVEDLIGSGLWLDGTTQLLRKSQSRDSYFAPEYVLNNSWTYDSLLVNFYSKLDY</sequence>
<evidence type="ECO:0008006" key="3">
    <source>
        <dbReference type="Google" id="ProtNLM"/>
    </source>
</evidence>
<reference evidence="1" key="1">
    <citation type="submission" date="2013-04" db="EMBL/GenBank/DDBJ databases">
        <authorList>
            <person name="Qu J."/>
            <person name="Murali S.C."/>
            <person name="Bandaranaike D."/>
            <person name="Bellair M."/>
            <person name="Blankenburg K."/>
            <person name="Chao H."/>
            <person name="Dinh H."/>
            <person name="Doddapaneni H."/>
            <person name="Downs B."/>
            <person name="Dugan-Rocha S."/>
            <person name="Elkadiri S."/>
            <person name="Gnanaolivu R.D."/>
            <person name="Hernandez B."/>
            <person name="Javaid M."/>
            <person name="Jayaseelan J.C."/>
            <person name="Lee S."/>
            <person name="Li M."/>
            <person name="Ming W."/>
            <person name="Munidasa M."/>
            <person name="Muniz J."/>
            <person name="Nguyen L."/>
            <person name="Ongeri F."/>
            <person name="Osuji N."/>
            <person name="Pu L.-L."/>
            <person name="Puazo M."/>
            <person name="Qu C."/>
            <person name="Quiroz J."/>
            <person name="Raj R."/>
            <person name="Weissenberger G."/>
            <person name="Xin Y."/>
            <person name="Zou X."/>
            <person name="Han Y."/>
            <person name="Richards S."/>
            <person name="Worley K."/>
            <person name="Muzny D."/>
            <person name="Gibbs R."/>
        </authorList>
    </citation>
    <scope>NUCLEOTIDE SEQUENCE</scope>
    <source>
        <strain evidence="1">Sampled in the wild</strain>
    </source>
</reference>